<reference evidence="7 8" key="1">
    <citation type="submission" date="2021-12" db="EMBL/GenBank/DDBJ databases">
        <title>Sinirhodobacter sp. WL0062 is a bacterium isolated from seawater.</title>
        <authorList>
            <person name="Wang L."/>
            <person name="He W."/>
            <person name="Zhang D.-F."/>
        </authorList>
    </citation>
    <scope>NUCLEOTIDE SEQUENCE [LARGE SCALE GENOMIC DNA]</scope>
    <source>
        <strain evidence="7 8">WL0062</strain>
    </source>
</reference>
<evidence type="ECO:0000256" key="4">
    <source>
        <dbReference type="ARBA" id="ARBA00022989"/>
    </source>
</evidence>
<dbReference type="PANTHER" id="PTHR33529">
    <property type="entry name" value="SLR0882 PROTEIN-RELATED"/>
    <property type="match status" value="1"/>
</dbReference>
<protein>
    <submittedName>
        <fullName evidence="7">LPS export ABC transporter permease LptG</fullName>
    </submittedName>
</protein>
<dbReference type="EMBL" id="JAJUOS010000003">
    <property type="protein sequence ID" value="MCE5972849.1"/>
    <property type="molecule type" value="Genomic_DNA"/>
</dbReference>
<feature type="transmembrane region" description="Helical" evidence="6">
    <location>
        <begin position="50"/>
        <end position="79"/>
    </location>
</feature>
<dbReference type="InterPro" id="IPR005495">
    <property type="entry name" value="LptG/LptF_permease"/>
</dbReference>
<keyword evidence="5 6" id="KW-0472">Membrane</keyword>
<evidence type="ECO:0000256" key="1">
    <source>
        <dbReference type="ARBA" id="ARBA00004651"/>
    </source>
</evidence>
<feature type="transmembrane region" description="Helical" evidence="6">
    <location>
        <begin position="312"/>
        <end position="331"/>
    </location>
</feature>
<feature type="transmembrane region" description="Helical" evidence="6">
    <location>
        <begin position="99"/>
        <end position="121"/>
    </location>
</feature>
<keyword evidence="8" id="KW-1185">Reference proteome</keyword>
<comment type="caution">
    <text evidence="7">The sequence shown here is derived from an EMBL/GenBank/DDBJ whole genome shotgun (WGS) entry which is preliminary data.</text>
</comment>
<sequence>MTLAFYLARRFLRALLMVMGAFWGILFLIEMVEKIRSFSADQVGLKEAALLSALSVPASVYTILPLIMILAAVVLFLGLARSSELVVIRASGLSAMRMLATPVIVALLFGALMVAVGNPIVSATTKRYEEMANRYRQTGADTVSIGREGVWMRQGTEEIPGGQAVIRATRANLDATELYDVTFMIVAPDRGPIRRIDATSALLTPGAWKLTQAKDWPIGASTNPERDAKRADSLNIATDLTAARIRDSFGTPSAVPIWDLPKFIASLENAGFSARRHQVWFNMELAQPLILAAMVLIGAGFTMRHVRFGRSGAMVLLALSAGLALFFLRNIAQVLGDNGQIPVILAAWAPPAIALMLSTALILHLEDG</sequence>
<evidence type="ECO:0000256" key="3">
    <source>
        <dbReference type="ARBA" id="ARBA00022692"/>
    </source>
</evidence>
<keyword evidence="4 6" id="KW-1133">Transmembrane helix</keyword>
<keyword evidence="2" id="KW-1003">Cell membrane</keyword>
<dbReference type="PANTHER" id="PTHR33529:SF2">
    <property type="entry name" value="LIPOPOLYSACCHARIDE EXPORT SYSTEM PERMEASE PROTEIN LPTG"/>
    <property type="match status" value="1"/>
</dbReference>
<feature type="transmembrane region" description="Helical" evidence="6">
    <location>
        <begin position="12"/>
        <end position="29"/>
    </location>
</feature>
<keyword evidence="3 6" id="KW-0812">Transmembrane</keyword>
<dbReference type="NCBIfam" id="TIGR04408">
    <property type="entry name" value="LptG_lptG"/>
    <property type="match status" value="1"/>
</dbReference>
<evidence type="ECO:0000256" key="2">
    <source>
        <dbReference type="ARBA" id="ARBA00022475"/>
    </source>
</evidence>
<dbReference type="RefSeq" id="WP_233675860.1">
    <property type="nucleotide sequence ID" value="NZ_JAJUOS010000003.1"/>
</dbReference>
<comment type="subcellular location">
    <subcellularLocation>
        <location evidence="1">Cell membrane</location>
        <topology evidence="1">Multi-pass membrane protein</topology>
    </subcellularLocation>
</comment>
<dbReference type="Pfam" id="PF03739">
    <property type="entry name" value="LptF_LptG"/>
    <property type="match status" value="1"/>
</dbReference>
<name>A0ABS8YSK1_9RHOB</name>
<gene>
    <name evidence="7" type="primary">lptG</name>
    <name evidence="7" type="ORF">LZA78_05105</name>
</gene>
<organism evidence="7 8">
    <name type="scientific">Rhodobacter flavimaris</name>
    <dbReference type="NCBI Taxonomy" id="2907145"/>
    <lineage>
        <taxon>Bacteria</taxon>
        <taxon>Pseudomonadati</taxon>
        <taxon>Pseudomonadota</taxon>
        <taxon>Alphaproteobacteria</taxon>
        <taxon>Rhodobacterales</taxon>
        <taxon>Rhodobacter group</taxon>
        <taxon>Rhodobacter</taxon>
    </lineage>
</organism>
<feature type="transmembrane region" description="Helical" evidence="6">
    <location>
        <begin position="285"/>
        <end position="306"/>
    </location>
</feature>
<feature type="transmembrane region" description="Helical" evidence="6">
    <location>
        <begin position="343"/>
        <end position="365"/>
    </location>
</feature>
<evidence type="ECO:0000313" key="8">
    <source>
        <dbReference type="Proteomes" id="UP001521181"/>
    </source>
</evidence>
<accession>A0ABS8YSK1</accession>
<proteinExistence type="predicted"/>
<evidence type="ECO:0000313" key="7">
    <source>
        <dbReference type="EMBL" id="MCE5972849.1"/>
    </source>
</evidence>
<evidence type="ECO:0000256" key="6">
    <source>
        <dbReference type="SAM" id="Phobius"/>
    </source>
</evidence>
<dbReference type="Proteomes" id="UP001521181">
    <property type="component" value="Unassembled WGS sequence"/>
</dbReference>
<dbReference type="InterPro" id="IPR030923">
    <property type="entry name" value="LptG"/>
</dbReference>
<evidence type="ECO:0000256" key="5">
    <source>
        <dbReference type="ARBA" id="ARBA00023136"/>
    </source>
</evidence>